<reference evidence="7 8" key="1">
    <citation type="journal article" date="2016" name="Nat. Commun.">
        <title>Thousands of microbial genomes shed light on interconnected biogeochemical processes in an aquifer system.</title>
        <authorList>
            <person name="Anantharaman K."/>
            <person name="Brown C.T."/>
            <person name="Hug L.A."/>
            <person name="Sharon I."/>
            <person name="Castelle C.J."/>
            <person name="Probst A.J."/>
            <person name="Thomas B.C."/>
            <person name="Singh A."/>
            <person name="Wilkins M.J."/>
            <person name="Karaoz U."/>
            <person name="Brodie E.L."/>
            <person name="Williams K.H."/>
            <person name="Hubbard S.S."/>
            <person name="Banfield J.F."/>
        </authorList>
    </citation>
    <scope>NUCLEOTIDE SEQUENCE [LARGE SCALE GENOMIC DNA]</scope>
</reference>
<dbReference type="InterPro" id="IPR014719">
    <property type="entry name" value="Ribosomal_bL12_C/ClpS-like"/>
</dbReference>
<dbReference type="PANTHER" id="PTHR45987:SF4">
    <property type="entry name" value="LARGE RIBOSOMAL SUBUNIT PROTEIN BL12M"/>
    <property type="match status" value="1"/>
</dbReference>
<evidence type="ECO:0000259" key="5">
    <source>
        <dbReference type="Pfam" id="PF00542"/>
    </source>
</evidence>
<proteinExistence type="inferred from homology"/>
<dbReference type="STRING" id="1802436.A2370_01670"/>
<protein>
    <recommendedName>
        <fullName evidence="4">Large ribosomal subunit protein bL12</fullName>
    </recommendedName>
</protein>
<feature type="domain" description="Large ribosomal subunit protein bL12 oligomerization" evidence="6">
    <location>
        <begin position="1"/>
        <end position="35"/>
    </location>
</feature>
<dbReference type="CDD" id="cd00387">
    <property type="entry name" value="Ribosomal_L7_L12"/>
    <property type="match status" value="1"/>
</dbReference>
<comment type="function">
    <text evidence="4">Forms part of the ribosomal stalk which helps the ribosome interact with GTP-bound translation factors. Is thus essential for accurate translation.</text>
</comment>
<dbReference type="EMBL" id="MHTH01000015">
    <property type="protein sequence ID" value="OHA58078.1"/>
    <property type="molecule type" value="Genomic_DNA"/>
</dbReference>
<dbReference type="SUPFAM" id="SSF54736">
    <property type="entry name" value="ClpS-like"/>
    <property type="match status" value="1"/>
</dbReference>
<dbReference type="GO" id="GO:0006412">
    <property type="term" value="P:translation"/>
    <property type="evidence" value="ECO:0007669"/>
    <property type="project" value="UniProtKB-UniRule"/>
</dbReference>
<dbReference type="GO" id="GO:0022625">
    <property type="term" value="C:cytosolic large ribosomal subunit"/>
    <property type="evidence" value="ECO:0007669"/>
    <property type="project" value="TreeGrafter"/>
</dbReference>
<dbReference type="PANTHER" id="PTHR45987">
    <property type="entry name" value="39S RIBOSOMAL PROTEIN L12"/>
    <property type="match status" value="1"/>
</dbReference>
<evidence type="ECO:0000256" key="3">
    <source>
        <dbReference type="ARBA" id="ARBA00023274"/>
    </source>
</evidence>
<dbReference type="InterPro" id="IPR008932">
    <property type="entry name" value="Ribosomal_bL12_oligo"/>
</dbReference>
<dbReference type="InterPro" id="IPR000206">
    <property type="entry name" value="Ribosomal_bL12"/>
</dbReference>
<keyword evidence="2 4" id="KW-0689">Ribosomal protein</keyword>
<evidence type="ECO:0000313" key="8">
    <source>
        <dbReference type="Proteomes" id="UP000176222"/>
    </source>
</evidence>
<dbReference type="Gene3D" id="3.30.1390.10">
    <property type="match status" value="1"/>
</dbReference>
<dbReference type="Gene3D" id="1.20.5.710">
    <property type="entry name" value="Single helix bin"/>
    <property type="match status" value="1"/>
</dbReference>
<dbReference type="GO" id="GO:0003735">
    <property type="term" value="F:structural constituent of ribosome"/>
    <property type="evidence" value="ECO:0007669"/>
    <property type="project" value="InterPro"/>
</dbReference>
<accession>A0A1G2QCB9</accession>
<comment type="caution">
    <text evidence="7">The sequence shown here is derived from an EMBL/GenBank/DDBJ whole genome shotgun (WGS) entry which is preliminary data.</text>
</comment>
<dbReference type="SUPFAM" id="SSF48300">
    <property type="entry name" value="Ribosomal protein L7/12, oligomerisation (N-terminal) domain"/>
    <property type="match status" value="1"/>
</dbReference>
<dbReference type="NCBIfam" id="TIGR00855">
    <property type="entry name" value="L12"/>
    <property type="match status" value="1"/>
</dbReference>
<evidence type="ECO:0000256" key="4">
    <source>
        <dbReference type="HAMAP-Rule" id="MF_00368"/>
    </source>
</evidence>
<dbReference type="Pfam" id="PF00542">
    <property type="entry name" value="Ribosomal_L12"/>
    <property type="match status" value="1"/>
</dbReference>
<dbReference type="HAMAP" id="MF_00368">
    <property type="entry name" value="Ribosomal_bL12"/>
    <property type="match status" value="1"/>
</dbReference>
<evidence type="ECO:0000259" key="6">
    <source>
        <dbReference type="Pfam" id="PF16320"/>
    </source>
</evidence>
<feature type="domain" description="Large ribosomal subunit protein bL12 C-terminal" evidence="5">
    <location>
        <begin position="44"/>
        <end position="110"/>
    </location>
</feature>
<dbReference type="InterPro" id="IPR036235">
    <property type="entry name" value="Ribosomal_bL12_oligo_N_sf"/>
</dbReference>
<comment type="subunit">
    <text evidence="4">Homodimer. Part of the ribosomal stalk of the 50S ribosomal subunit. Forms a multimeric L10(L12)X complex, where L10 forms an elongated spine to which 2 to 4 L12 dimers bind in a sequential fashion. Binds GTP-bound translation factors.</text>
</comment>
<sequence length="110" mass="11313">MSVLELHELVKLLEEKFGVSAQAVVVAGGAGAGAGEVAEEKDSFTAIITSAGEQKVQVIKAIKEALGLGLKEAKDLTDAAPATLKEGLKKDEAEALKKAIEDAGGKVELK</sequence>
<gene>
    <name evidence="4" type="primary">rplL</name>
    <name evidence="7" type="ORF">A2370_01670</name>
</gene>
<dbReference type="Pfam" id="PF16320">
    <property type="entry name" value="Ribosomal_L12_N"/>
    <property type="match status" value="1"/>
</dbReference>
<dbReference type="GO" id="GO:0003729">
    <property type="term" value="F:mRNA binding"/>
    <property type="evidence" value="ECO:0007669"/>
    <property type="project" value="TreeGrafter"/>
</dbReference>
<evidence type="ECO:0000256" key="2">
    <source>
        <dbReference type="ARBA" id="ARBA00022980"/>
    </source>
</evidence>
<keyword evidence="3 4" id="KW-0687">Ribonucleoprotein</keyword>
<dbReference type="InterPro" id="IPR013823">
    <property type="entry name" value="Ribosomal_bL12_C"/>
</dbReference>
<dbReference type="AlphaFoldDB" id="A0A1G2QCB9"/>
<name>A0A1G2QCB9_9BACT</name>
<evidence type="ECO:0000313" key="7">
    <source>
        <dbReference type="EMBL" id="OHA58078.1"/>
    </source>
</evidence>
<dbReference type="FunFam" id="3.30.1390.10:FF:000001">
    <property type="entry name" value="50S ribosomal protein L7/L12"/>
    <property type="match status" value="1"/>
</dbReference>
<dbReference type="Proteomes" id="UP000176222">
    <property type="component" value="Unassembled WGS sequence"/>
</dbReference>
<comment type="similarity">
    <text evidence="1 4">Belongs to the bacterial ribosomal protein bL12 family.</text>
</comment>
<organism evidence="7 8">
    <name type="scientific">Candidatus Vogelbacteria bacterium RIFOXYB1_FULL_42_16</name>
    <dbReference type="NCBI Taxonomy" id="1802436"/>
    <lineage>
        <taxon>Bacteria</taxon>
        <taxon>Candidatus Vogeliibacteriota</taxon>
    </lineage>
</organism>
<evidence type="ECO:0000256" key="1">
    <source>
        <dbReference type="ARBA" id="ARBA00007197"/>
    </source>
</evidence>